<dbReference type="Pfam" id="PF03779">
    <property type="entry name" value="SPW"/>
    <property type="match status" value="1"/>
</dbReference>
<keyword evidence="1" id="KW-1133">Transmembrane helix</keyword>
<dbReference type="Proteomes" id="UP000193900">
    <property type="component" value="Unassembled WGS sequence"/>
</dbReference>
<dbReference type="OrthoDB" id="129082at2"/>
<dbReference type="RefSeq" id="WP_085880554.1">
    <property type="nucleotide sequence ID" value="NZ_FWFZ01000031.1"/>
</dbReference>
<reference evidence="3 4" key="1">
    <citation type="submission" date="2017-03" db="EMBL/GenBank/DDBJ databases">
        <authorList>
            <person name="Afonso C.L."/>
            <person name="Miller P.J."/>
            <person name="Scott M.A."/>
            <person name="Spackman E."/>
            <person name="Goraichik I."/>
            <person name="Dimitrov K.M."/>
            <person name="Suarez D.L."/>
            <person name="Swayne D.E."/>
        </authorList>
    </citation>
    <scope>NUCLEOTIDE SEQUENCE [LARGE SCALE GENOMIC DNA]</scope>
    <source>
        <strain evidence="3 4">CECT 7023</strain>
    </source>
</reference>
<feature type="transmembrane region" description="Helical" evidence="1">
    <location>
        <begin position="12"/>
        <end position="30"/>
    </location>
</feature>
<feature type="transmembrane region" description="Helical" evidence="1">
    <location>
        <begin position="36"/>
        <end position="55"/>
    </location>
</feature>
<evidence type="ECO:0000313" key="3">
    <source>
        <dbReference type="EMBL" id="SLN74544.1"/>
    </source>
</evidence>
<protein>
    <recommendedName>
        <fullName evidence="2">SPW repeat-containing integral membrane domain-containing protein</fullName>
    </recommendedName>
</protein>
<evidence type="ECO:0000259" key="2">
    <source>
        <dbReference type="Pfam" id="PF03779"/>
    </source>
</evidence>
<keyword evidence="1" id="KW-0472">Membrane</keyword>
<keyword evidence="4" id="KW-1185">Reference proteome</keyword>
<proteinExistence type="predicted"/>
<name>A0A1Y5U1J4_9RHOB</name>
<evidence type="ECO:0000313" key="4">
    <source>
        <dbReference type="Proteomes" id="UP000193900"/>
    </source>
</evidence>
<accession>A0A1Y5U1J4</accession>
<sequence>MIRFMNKTLHAYLDYPVALGLIAMPLIFGLGATHPLAFWLSVATGVAAFVLTIFTDHQFGLVRILPYKLHLAVDFMVGVVFIAAPFVLGFVGLDAAYYWFFGATVLVVVALDSTPQTAPAA</sequence>
<gene>
    <name evidence="3" type="ORF">ROA7023_03807</name>
</gene>
<dbReference type="AlphaFoldDB" id="A0A1Y5U1J4"/>
<dbReference type="EMBL" id="FWFZ01000031">
    <property type="protein sequence ID" value="SLN74544.1"/>
    <property type="molecule type" value="Genomic_DNA"/>
</dbReference>
<feature type="transmembrane region" description="Helical" evidence="1">
    <location>
        <begin position="67"/>
        <end position="90"/>
    </location>
</feature>
<dbReference type="InterPro" id="IPR005530">
    <property type="entry name" value="SPW"/>
</dbReference>
<evidence type="ECO:0000256" key="1">
    <source>
        <dbReference type="SAM" id="Phobius"/>
    </source>
</evidence>
<organism evidence="3 4">
    <name type="scientific">Roseisalinus antarcticus</name>
    <dbReference type="NCBI Taxonomy" id="254357"/>
    <lineage>
        <taxon>Bacteria</taxon>
        <taxon>Pseudomonadati</taxon>
        <taxon>Pseudomonadota</taxon>
        <taxon>Alphaproteobacteria</taxon>
        <taxon>Rhodobacterales</taxon>
        <taxon>Roseobacteraceae</taxon>
        <taxon>Roseisalinus</taxon>
    </lineage>
</organism>
<keyword evidence="1" id="KW-0812">Transmembrane</keyword>
<feature type="domain" description="SPW repeat-containing integral membrane" evidence="2">
    <location>
        <begin position="10"/>
        <end position="108"/>
    </location>
</feature>
<feature type="transmembrane region" description="Helical" evidence="1">
    <location>
        <begin position="96"/>
        <end position="114"/>
    </location>
</feature>